<dbReference type="Proteomes" id="UP000836387">
    <property type="component" value="Unassembled WGS sequence"/>
</dbReference>
<reference evidence="1" key="1">
    <citation type="submission" date="2020-04" db="EMBL/GenBank/DDBJ databases">
        <authorList>
            <person name="Broberg M."/>
        </authorList>
    </citation>
    <scope>NUCLEOTIDE SEQUENCE</scope>
</reference>
<name>A0ACA9UE80_BIOOC</name>
<dbReference type="EMBL" id="CADEHS020000358">
    <property type="protein sequence ID" value="CAG9951654.1"/>
    <property type="molecule type" value="Genomic_DNA"/>
</dbReference>
<evidence type="ECO:0000313" key="2">
    <source>
        <dbReference type="Proteomes" id="UP000836387"/>
    </source>
</evidence>
<evidence type="ECO:0000313" key="1">
    <source>
        <dbReference type="EMBL" id="CAG9951654.1"/>
    </source>
</evidence>
<accession>A0ACA9UE80</accession>
<organism evidence="1 2">
    <name type="scientific">Clonostachys rosea f. rosea IK726</name>
    <dbReference type="NCBI Taxonomy" id="1349383"/>
    <lineage>
        <taxon>Eukaryota</taxon>
        <taxon>Fungi</taxon>
        <taxon>Dikarya</taxon>
        <taxon>Ascomycota</taxon>
        <taxon>Pezizomycotina</taxon>
        <taxon>Sordariomycetes</taxon>
        <taxon>Hypocreomycetidae</taxon>
        <taxon>Hypocreales</taxon>
        <taxon>Bionectriaceae</taxon>
        <taxon>Clonostachys</taxon>
    </lineage>
</organism>
<protein>
    <submittedName>
        <fullName evidence="1">Uncharacterized protein</fullName>
    </submittedName>
</protein>
<gene>
    <name evidence="1" type="ORF">CRV2_00022198</name>
</gene>
<proteinExistence type="predicted"/>
<sequence length="201" mass="22874">MLGEAQEGLWRYILGDLWVGKEGYATSIPTDAVIKFPDSTVSNTLRGKGELKRQFQVPSGIPIESWDPTRDEEDIVNRHARYAEGTPYRPVTFEVLQNAFVDSSTFARDDDDEQSECAFDTNDIHAFPSVHNVQQTLVNEGEGKRLRSSDDPEERGATTRDAGNRVEEDLDHKPESKRTIIRRREPLEAKETCPTCWREYG</sequence>
<comment type="caution">
    <text evidence="1">The sequence shown here is derived from an EMBL/GenBank/DDBJ whole genome shotgun (WGS) entry which is preliminary data.</text>
</comment>
<keyword evidence="2" id="KW-1185">Reference proteome</keyword>
<reference evidence="1" key="2">
    <citation type="submission" date="2021-10" db="EMBL/GenBank/DDBJ databases">
        <authorList>
            <person name="Piombo E."/>
        </authorList>
    </citation>
    <scope>NUCLEOTIDE SEQUENCE</scope>
</reference>